<dbReference type="EMBL" id="CP033464">
    <property type="protein sequence ID" value="QDX94757.1"/>
    <property type="molecule type" value="Genomic_DNA"/>
</dbReference>
<protein>
    <recommendedName>
        <fullName evidence="3">HK97 gp10 family phage protein</fullName>
    </recommendedName>
</protein>
<evidence type="ECO:0008006" key="3">
    <source>
        <dbReference type="Google" id="ProtNLM"/>
    </source>
</evidence>
<gene>
    <name evidence="1" type="ORF">EEL30_22200</name>
</gene>
<proteinExistence type="predicted"/>
<keyword evidence="2" id="KW-1185">Reference proteome</keyword>
<dbReference type="AlphaFoldDB" id="A0A518VCP6"/>
<dbReference type="OrthoDB" id="2396600at2"/>
<organism evidence="1 2">
    <name type="scientific">Brevibacillus laterosporus</name>
    <name type="common">Bacillus laterosporus</name>
    <dbReference type="NCBI Taxonomy" id="1465"/>
    <lineage>
        <taxon>Bacteria</taxon>
        <taxon>Bacillati</taxon>
        <taxon>Bacillota</taxon>
        <taxon>Bacilli</taxon>
        <taxon>Bacillales</taxon>
        <taxon>Paenibacillaceae</taxon>
        <taxon>Brevibacillus</taxon>
    </lineage>
</organism>
<dbReference type="Proteomes" id="UP000319432">
    <property type="component" value="Chromosome"/>
</dbReference>
<name>A0A518VCP6_BRELA</name>
<accession>A0A518VCP6</accession>
<evidence type="ECO:0000313" key="2">
    <source>
        <dbReference type="Proteomes" id="UP000319432"/>
    </source>
</evidence>
<evidence type="ECO:0000313" key="1">
    <source>
        <dbReference type="EMBL" id="QDX94757.1"/>
    </source>
</evidence>
<reference evidence="1 2" key="1">
    <citation type="submission" date="2018-11" db="EMBL/GenBank/DDBJ databases">
        <title>Phylogenetic determinants of toxin gene distribution in genomes of Brevibacillus laterosporus.</title>
        <authorList>
            <person name="Glare T.R."/>
            <person name="Durrant A."/>
            <person name="Berry C."/>
            <person name="Palma L."/>
            <person name="Ormskirk M."/>
            <person name="Cox M.O."/>
        </authorList>
    </citation>
    <scope>NUCLEOTIDE SEQUENCE [LARGE SCALE GENOMIC DNA]</scope>
    <source>
        <strain evidence="1 2">1821L</strain>
    </source>
</reference>
<sequence>MKKFKSLHELNSYLASQISSSLMNVGEETKKTMQDRIDKDVYESYTPTIDKRTGKLKNDIEISLSHNTVSISPTRSENEKYIPRIIETGEGYDWINSRIYKTKQKRPFVQNTKEEIVDKKLHIKTLKSSLKQKKIIVE</sequence>